<comment type="caution">
    <text evidence="2">The sequence shown here is derived from an EMBL/GenBank/DDBJ whole genome shotgun (WGS) entry which is preliminary data.</text>
</comment>
<keyword evidence="3" id="KW-1185">Reference proteome</keyword>
<name>A0AAD6SZL0_9AGAR</name>
<gene>
    <name evidence="2" type="ORF">C8F04DRAFT_1393938</name>
</gene>
<proteinExistence type="predicted"/>
<evidence type="ECO:0000256" key="1">
    <source>
        <dbReference type="SAM" id="MobiDB-lite"/>
    </source>
</evidence>
<evidence type="ECO:0000313" key="2">
    <source>
        <dbReference type="EMBL" id="KAJ7036946.1"/>
    </source>
</evidence>
<sequence length="252" mass="28010">MENSLSVARKDTVKAQSELAGANSHLSALKRELSELKTSNALAEERRKNELKSEAKGENSQTVKGRALGLTGTEPGTHEEELTRTREELACANARITANDQQLAVTRKKLRLAQKNAAAAHSMTAKIRSRWQLLNTRHKLTRLKSKAEYAALREEHETLKVTTRQLIDIVEGLEAAAEKNEDLHSAANCTYHAKYKKVKAENKALNLRLSETNLKTFSTTKVGSGGLKRKTEEETGSGLHGDRRKRRVKFSA</sequence>
<reference evidence="2" key="1">
    <citation type="submission" date="2023-03" db="EMBL/GenBank/DDBJ databases">
        <title>Massive genome expansion in bonnet fungi (Mycena s.s.) driven by repeated elements and novel gene families across ecological guilds.</title>
        <authorList>
            <consortium name="Lawrence Berkeley National Laboratory"/>
            <person name="Harder C.B."/>
            <person name="Miyauchi S."/>
            <person name="Viragh M."/>
            <person name="Kuo A."/>
            <person name="Thoen E."/>
            <person name="Andreopoulos B."/>
            <person name="Lu D."/>
            <person name="Skrede I."/>
            <person name="Drula E."/>
            <person name="Henrissat B."/>
            <person name="Morin E."/>
            <person name="Kohler A."/>
            <person name="Barry K."/>
            <person name="LaButti K."/>
            <person name="Morin E."/>
            <person name="Salamov A."/>
            <person name="Lipzen A."/>
            <person name="Mereny Z."/>
            <person name="Hegedus B."/>
            <person name="Baldrian P."/>
            <person name="Stursova M."/>
            <person name="Weitz H."/>
            <person name="Taylor A."/>
            <person name="Grigoriev I.V."/>
            <person name="Nagy L.G."/>
            <person name="Martin F."/>
            <person name="Kauserud H."/>
        </authorList>
    </citation>
    <scope>NUCLEOTIDE SEQUENCE</scope>
    <source>
        <strain evidence="2">CBHHK200</strain>
    </source>
</reference>
<organism evidence="2 3">
    <name type="scientific">Mycena alexandri</name>
    <dbReference type="NCBI Taxonomy" id="1745969"/>
    <lineage>
        <taxon>Eukaryota</taxon>
        <taxon>Fungi</taxon>
        <taxon>Dikarya</taxon>
        <taxon>Basidiomycota</taxon>
        <taxon>Agaricomycotina</taxon>
        <taxon>Agaricomycetes</taxon>
        <taxon>Agaricomycetidae</taxon>
        <taxon>Agaricales</taxon>
        <taxon>Marasmiineae</taxon>
        <taxon>Mycenaceae</taxon>
        <taxon>Mycena</taxon>
    </lineage>
</organism>
<dbReference type="Proteomes" id="UP001218188">
    <property type="component" value="Unassembled WGS sequence"/>
</dbReference>
<dbReference type="EMBL" id="JARJCM010000040">
    <property type="protein sequence ID" value="KAJ7036946.1"/>
    <property type="molecule type" value="Genomic_DNA"/>
</dbReference>
<feature type="region of interest" description="Disordered" evidence="1">
    <location>
        <begin position="1"/>
        <end position="84"/>
    </location>
</feature>
<dbReference type="AlphaFoldDB" id="A0AAD6SZL0"/>
<evidence type="ECO:0000313" key="3">
    <source>
        <dbReference type="Proteomes" id="UP001218188"/>
    </source>
</evidence>
<feature type="compositionally biased region" description="Basic and acidic residues" evidence="1">
    <location>
        <begin position="43"/>
        <end position="57"/>
    </location>
</feature>
<feature type="region of interest" description="Disordered" evidence="1">
    <location>
        <begin position="220"/>
        <end position="252"/>
    </location>
</feature>
<feature type="compositionally biased region" description="Basic residues" evidence="1">
    <location>
        <begin position="242"/>
        <end position="252"/>
    </location>
</feature>
<protein>
    <submittedName>
        <fullName evidence="2">Uncharacterized protein</fullName>
    </submittedName>
</protein>
<accession>A0AAD6SZL0</accession>